<dbReference type="SUPFAM" id="SSF48371">
    <property type="entry name" value="ARM repeat"/>
    <property type="match status" value="1"/>
</dbReference>
<feature type="region of interest" description="Disordered" evidence="1">
    <location>
        <begin position="1"/>
        <end position="37"/>
    </location>
</feature>
<dbReference type="GO" id="GO:0010506">
    <property type="term" value="P:regulation of autophagy"/>
    <property type="evidence" value="ECO:0007669"/>
    <property type="project" value="TreeGrafter"/>
</dbReference>
<gene>
    <name evidence="2" type="ORF">I312_00318</name>
</gene>
<dbReference type="GO" id="GO:0071230">
    <property type="term" value="P:cellular response to amino acid stimulus"/>
    <property type="evidence" value="ECO:0007669"/>
    <property type="project" value="TreeGrafter"/>
</dbReference>
<organism evidence="2">
    <name type="scientific">Cryptococcus bacillisporus CA1280</name>
    <dbReference type="NCBI Taxonomy" id="1296109"/>
    <lineage>
        <taxon>Eukaryota</taxon>
        <taxon>Fungi</taxon>
        <taxon>Dikarya</taxon>
        <taxon>Basidiomycota</taxon>
        <taxon>Agaricomycotina</taxon>
        <taxon>Tremellomycetes</taxon>
        <taxon>Tremellales</taxon>
        <taxon>Cryptococcaceae</taxon>
        <taxon>Cryptococcus</taxon>
        <taxon>Cryptococcus gattii species complex</taxon>
    </lineage>
</organism>
<name>A0A0D0TUU9_CRYGA</name>
<dbReference type="InterPro" id="IPR004083">
    <property type="entry name" value="Raptor"/>
</dbReference>
<dbReference type="GO" id="GO:0031929">
    <property type="term" value="P:TOR signaling"/>
    <property type="evidence" value="ECO:0007669"/>
    <property type="project" value="InterPro"/>
</dbReference>
<proteinExistence type="predicted"/>
<feature type="compositionally biased region" description="Polar residues" evidence="1">
    <location>
        <begin position="1"/>
        <end position="11"/>
    </location>
</feature>
<evidence type="ECO:0000313" key="2">
    <source>
        <dbReference type="EMBL" id="KIR50382.1"/>
    </source>
</evidence>
<dbReference type="PANTHER" id="PTHR12848">
    <property type="entry name" value="REGULATORY-ASSOCIATED PROTEIN OF MTOR"/>
    <property type="match status" value="1"/>
</dbReference>
<accession>A0A0D0TUU9</accession>
<protein>
    <recommendedName>
        <fullName evidence="3">Interferon-related developmental regulator N-terminal domain-containing protein</fullName>
    </recommendedName>
</protein>
<evidence type="ECO:0000256" key="1">
    <source>
        <dbReference type="SAM" id="MobiDB-lite"/>
    </source>
</evidence>
<evidence type="ECO:0008006" key="3">
    <source>
        <dbReference type="Google" id="ProtNLM"/>
    </source>
</evidence>
<dbReference type="GO" id="GO:0031931">
    <property type="term" value="C:TORC1 complex"/>
    <property type="evidence" value="ECO:0007669"/>
    <property type="project" value="InterPro"/>
</dbReference>
<dbReference type="InterPro" id="IPR016024">
    <property type="entry name" value="ARM-type_fold"/>
</dbReference>
<dbReference type="GO" id="GO:0005737">
    <property type="term" value="C:cytoplasm"/>
    <property type="evidence" value="ECO:0007669"/>
    <property type="project" value="TreeGrafter"/>
</dbReference>
<dbReference type="OrthoDB" id="10262360at2759"/>
<dbReference type="GO" id="GO:0030674">
    <property type="term" value="F:protein-macromolecule adaptor activity"/>
    <property type="evidence" value="ECO:0007669"/>
    <property type="project" value="TreeGrafter"/>
</dbReference>
<dbReference type="PANTHER" id="PTHR12848:SF16">
    <property type="entry name" value="REGULATORY-ASSOCIATED PROTEIN OF MTOR"/>
    <property type="match status" value="1"/>
</dbReference>
<dbReference type="EMBL" id="KN847973">
    <property type="protein sequence ID" value="KIR50382.1"/>
    <property type="molecule type" value="Genomic_DNA"/>
</dbReference>
<dbReference type="HOGENOM" id="CLU_750091_0_0_1"/>
<reference evidence="2" key="1">
    <citation type="submission" date="2015-01" db="EMBL/GenBank/DDBJ databases">
        <title>The Genome Sequence of Cryptococcus gattii CA1280.</title>
        <authorList>
            <consortium name="The Broad Institute Genomics Platform"/>
            <person name="Cuomo C."/>
            <person name="Litvintseva A."/>
            <person name="Chen Y."/>
            <person name="Heitman J."/>
            <person name="Sun S."/>
            <person name="Springer D."/>
            <person name="Dromer F."/>
            <person name="Young S."/>
            <person name="Zeng Q."/>
            <person name="Gargeya S."/>
            <person name="Abouelleil A."/>
            <person name="Alvarado L."/>
            <person name="Chapman S.B."/>
            <person name="Gainer-Dewar J."/>
            <person name="Goldberg J."/>
            <person name="Griggs A."/>
            <person name="Gujja S."/>
            <person name="Hansen M."/>
            <person name="Howarth C."/>
            <person name="Imamovic A."/>
            <person name="Larimer J."/>
            <person name="Murphy C."/>
            <person name="Naylor J."/>
            <person name="Pearson M."/>
            <person name="Priest M."/>
            <person name="Roberts A."/>
            <person name="Saif S."/>
            <person name="Shea T."/>
            <person name="Sykes S."/>
            <person name="Wortman J."/>
            <person name="Nusbaum C."/>
            <person name="Birren B."/>
        </authorList>
    </citation>
    <scope>NUCLEOTIDE SEQUENCE [LARGE SCALE GENOMIC DNA]</scope>
    <source>
        <strain evidence="2">CA1280</strain>
    </source>
</reference>
<dbReference type="GO" id="GO:0009267">
    <property type="term" value="P:cellular response to starvation"/>
    <property type="evidence" value="ECO:0007669"/>
    <property type="project" value="TreeGrafter"/>
</dbReference>
<dbReference type="GO" id="GO:0030307">
    <property type="term" value="P:positive regulation of cell growth"/>
    <property type="evidence" value="ECO:0007669"/>
    <property type="project" value="TreeGrafter"/>
</dbReference>
<dbReference type="AlphaFoldDB" id="A0A0D0TUU9"/>
<sequence>MFQPSNSSSMRENLGHDELSAGSGDISPDTQEDRSDSTLVPTIQIAAVLSTIANFVAGRSALRFVSRSLNMANIMLHSSHDLIRQWGALLTAKVLGSFNKPDDESVIEELKVELLRMVDSGNVGNRAAGVYALSRWLPVGVEWDASDLEGILQFSDHLIKQSRVEGSPLVRRKLAEVFIQILKSSKGFTVIAIWAQLLGYALDARPQDKSVAEKTIKMLGVSLKVTPAQKLLIDRIAAILCAVRVQQYDPDPMVVKAVHQPLCQTVDMLRSRSRESKKDDTIWSEIQSVTFPCNEALKNKQEWTDEMFERLLAADERVKELFQGTSSMDDHCGFTVEKPRYPKKAKSRKRVNHNLFERTKGALKAHIAS</sequence>